<keyword evidence="2" id="KW-0547">Nucleotide-binding</keyword>
<dbReference type="InterPro" id="IPR043129">
    <property type="entry name" value="ATPase_NBD"/>
</dbReference>
<accession>A0AAJ7UHM9</accession>
<keyword evidence="4" id="KW-0143">Chaperone</keyword>
<dbReference type="PANTHER" id="PTHR45639:SF3">
    <property type="entry name" value="HYPOXIA UP-REGULATED PROTEIN 1"/>
    <property type="match status" value="1"/>
</dbReference>
<dbReference type="Proteomes" id="UP001318040">
    <property type="component" value="Chromosome 71"/>
</dbReference>
<evidence type="ECO:0000256" key="2">
    <source>
        <dbReference type="ARBA" id="ARBA00022741"/>
    </source>
</evidence>
<evidence type="ECO:0000313" key="8">
    <source>
        <dbReference type="RefSeq" id="XP_032836457.1"/>
    </source>
</evidence>
<feature type="non-terminal residue" evidence="8">
    <location>
        <position position="365"/>
    </location>
</feature>
<dbReference type="Gene3D" id="3.30.30.30">
    <property type="match status" value="1"/>
</dbReference>
<evidence type="ECO:0000313" key="7">
    <source>
        <dbReference type="Proteomes" id="UP001318040"/>
    </source>
</evidence>
<dbReference type="CTD" id="10525"/>
<evidence type="ECO:0000256" key="6">
    <source>
        <dbReference type="SAM" id="SignalP"/>
    </source>
</evidence>
<evidence type="ECO:0000256" key="5">
    <source>
        <dbReference type="ARBA" id="ARBA00040503"/>
    </source>
</evidence>
<dbReference type="InterPro" id="IPR013126">
    <property type="entry name" value="Hsp_70_fam"/>
</dbReference>
<dbReference type="SUPFAM" id="SSF53067">
    <property type="entry name" value="Actin-like ATPase domain"/>
    <property type="match status" value="2"/>
</dbReference>
<dbReference type="AlphaFoldDB" id="A0AAJ7UHM9"/>
<dbReference type="GO" id="GO:1903298">
    <property type="term" value="P:negative regulation of hypoxia-induced intrinsic apoptotic signaling pathway"/>
    <property type="evidence" value="ECO:0007669"/>
    <property type="project" value="TreeGrafter"/>
</dbReference>
<evidence type="ECO:0000256" key="1">
    <source>
        <dbReference type="ARBA" id="ARBA00007381"/>
    </source>
</evidence>
<dbReference type="Gene3D" id="3.90.640.10">
    <property type="entry name" value="Actin, Chain A, domain 4"/>
    <property type="match status" value="1"/>
</dbReference>
<dbReference type="GO" id="GO:0030968">
    <property type="term" value="P:endoplasmic reticulum unfolded protein response"/>
    <property type="evidence" value="ECO:0007669"/>
    <property type="project" value="TreeGrafter"/>
</dbReference>
<keyword evidence="6" id="KW-0732">Signal</keyword>
<evidence type="ECO:0000256" key="3">
    <source>
        <dbReference type="ARBA" id="ARBA00022840"/>
    </source>
</evidence>
<comment type="similarity">
    <text evidence="1">Belongs to the heat shock protein 70 family.</text>
</comment>
<dbReference type="GO" id="GO:0140662">
    <property type="term" value="F:ATP-dependent protein folding chaperone"/>
    <property type="evidence" value="ECO:0007669"/>
    <property type="project" value="InterPro"/>
</dbReference>
<keyword evidence="3" id="KW-0067">ATP-binding</keyword>
<feature type="chain" id="PRO_5042606804" description="Hypoxia up-regulated protein 1" evidence="6">
    <location>
        <begin position="25"/>
        <end position="365"/>
    </location>
</feature>
<dbReference type="PANTHER" id="PTHR45639">
    <property type="entry name" value="HSC70CB, ISOFORM G-RELATED"/>
    <property type="match status" value="1"/>
</dbReference>
<dbReference type="Gene3D" id="3.30.420.40">
    <property type="match status" value="2"/>
</dbReference>
<organism evidence="7 8">
    <name type="scientific">Petromyzon marinus</name>
    <name type="common">Sea lamprey</name>
    <dbReference type="NCBI Taxonomy" id="7757"/>
    <lineage>
        <taxon>Eukaryota</taxon>
        <taxon>Metazoa</taxon>
        <taxon>Chordata</taxon>
        <taxon>Craniata</taxon>
        <taxon>Vertebrata</taxon>
        <taxon>Cyclostomata</taxon>
        <taxon>Hyperoartia</taxon>
        <taxon>Petromyzontiformes</taxon>
        <taxon>Petromyzontidae</taxon>
        <taxon>Petromyzon</taxon>
    </lineage>
</organism>
<name>A0AAJ7UHM9_PETMA</name>
<dbReference type="RefSeq" id="XP_032836457.1">
    <property type="nucleotide sequence ID" value="XM_032980566.1"/>
</dbReference>
<feature type="signal peptide" evidence="6">
    <location>
        <begin position="1"/>
        <end position="24"/>
    </location>
</feature>
<reference evidence="8" key="1">
    <citation type="submission" date="2025-08" db="UniProtKB">
        <authorList>
            <consortium name="RefSeq"/>
        </authorList>
    </citation>
    <scope>IDENTIFICATION</scope>
    <source>
        <tissue evidence="8">Sperm</tissue>
    </source>
</reference>
<dbReference type="GO" id="GO:0005524">
    <property type="term" value="F:ATP binding"/>
    <property type="evidence" value="ECO:0007669"/>
    <property type="project" value="UniProtKB-KW"/>
</dbReference>
<dbReference type="GO" id="GO:0034663">
    <property type="term" value="C:endoplasmic reticulum chaperone complex"/>
    <property type="evidence" value="ECO:0007669"/>
    <property type="project" value="TreeGrafter"/>
</dbReference>
<evidence type="ECO:0000256" key="4">
    <source>
        <dbReference type="ARBA" id="ARBA00023186"/>
    </source>
</evidence>
<keyword evidence="7" id="KW-1185">Reference proteome</keyword>
<dbReference type="KEGG" id="pmrn:116958075"/>
<dbReference type="Pfam" id="PF00012">
    <property type="entry name" value="HSP70"/>
    <property type="match status" value="1"/>
</dbReference>
<gene>
    <name evidence="8" type="primary">LOC116958075</name>
</gene>
<proteinExistence type="inferred from homology"/>
<sequence>MNPLRLMVLLVPALTLMHTHSSDAVAVMSVDLGSAWMKIGIVKPGVPMEIVLNKESRRKTPLCVYLKNGERLFGENALAMVMKSPEAVVQQVTELVGKAFRSSLVQRHRLHYPQLNVSRSELTGRPLITLPGGEVFTPEEILAMILNHSRSLAQDFAGQAVTGAVISVPPWWGQAERRSVWLSASICRLPLLQIMNANVATAINYAVSLTASLINSSAHNVLFYDAGASGSSASIVTFQTVKTQKDTQPHVTVRGVGYDPTLGGMEMDVRLRSLLSQRFLATATAGGSGGGAGGGGAGGGGDGGGAGDGGGDGGGGGAGGALAVMLAGSARAQSKLLREAERLKVVLSANAEHTAQVGSHSLTHS</sequence>
<protein>
    <recommendedName>
        <fullName evidence="5">Hypoxia up-regulated protein 1</fullName>
    </recommendedName>
</protein>